<dbReference type="GO" id="GO:0000481">
    <property type="term" value="P:maturation of 5S rRNA"/>
    <property type="evidence" value="ECO:0007669"/>
    <property type="project" value="TreeGrafter"/>
</dbReference>
<evidence type="ECO:0000256" key="3">
    <source>
        <dbReference type="ARBA" id="ARBA00022664"/>
    </source>
</evidence>
<feature type="compositionally biased region" description="Basic residues" evidence="6">
    <location>
        <begin position="17"/>
        <end position="45"/>
    </location>
</feature>
<dbReference type="EMBL" id="IACT01002066">
    <property type="protein sequence ID" value="LAC21370.1"/>
    <property type="molecule type" value="mRNA"/>
</dbReference>
<evidence type="ECO:0000256" key="4">
    <source>
        <dbReference type="ARBA" id="ARBA00023187"/>
    </source>
</evidence>
<feature type="region of interest" description="Disordered" evidence="6">
    <location>
        <begin position="479"/>
        <end position="531"/>
    </location>
</feature>
<evidence type="ECO:0000313" key="7">
    <source>
        <dbReference type="EMBL" id="LAC21370.1"/>
    </source>
</evidence>
<dbReference type="Pfam" id="PF19252">
    <property type="entry name" value="HIND"/>
    <property type="match status" value="1"/>
</dbReference>
<dbReference type="GO" id="GO:0045292">
    <property type="term" value="P:mRNA cis splicing, via spliceosome"/>
    <property type="evidence" value="ECO:0007669"/>
    <property type="project" value="TreeGrafter"/>
</dbReference>
<comment type="subcellular location">
    <subcellularLocation>
        <location evidence="1">Nucleus</location>
    </subcellularLocation>
</comment>
<protein>
    <submittedName>
        <fullName evidence="7">U4/U6.U5 tri-snRNP-associated protein 1-like</fullName>
    </submittedName>
</protein>
<keyword evidence="3" id="KW-0507">mRNA processing</keyword>
<feature type="region of interest" description="Disordered" evidence="6">
    <location>
        <begin position="857"/>
        <end position="876"/>
    </location>
</feature>
<feature type="compositionally biased region" description="Basic and acidic residues" evidence="6">
    <location>
        <begin position="263"/>
        <end position="272"/>
    </location>
</feature>
<sequence length="876" mass="97461">MGSSKKSKDKDRNREERKKRKHRSRSRSRDKERHHKHKRKKRSHRKEQEVREQPSRSRSPLSDVSNASSDVQITDTSYVGDVAAPPPPRISRAVSPPAIITPPAPPPPPSTGGRKGQKRGHSGSEGEEEELGGGGGSSSKRGRGVGGGWEDQQRPTISARAAGGGGGGGGGAAALSLSIDETNKIRAKLGLKPLQVDVQAAPKESEKRQDGEEQDVLAEGEKRMVEDSQEFIHKPAQNIGDKLQVEKLREKIAAQREKRRLKDKMSKMKTLGESDSDDDALAWVNKSRKLTKEKLVAEKKARQLEELDAEFGIGDLVEEEVAKDQRKAYGRNHLAGLKVQHHHSRFMEGSTILTLADSQVLGDQEDTLVNVNLLDLELAERNLERRRNKDDPEYEAPAVDENGMMLQSNLLTKYDEELHGLKKSSFRLGRRGNALVVDDSLQQLGEKQRKMAKLQQLHSLSNYNSNKLVQEYMTHDEDAATFKKPNKSRKKSKRLRADDLVPLEDSSEHHGSRNRRVDQDVVVEPGEDETDRIKTLRELMMEDQPTAMEEDLPENANYDEDEGLNDDMELQEALARSRKAKLAKLNQPKLEDLKQMLESNEPAGSSRDVDLSSLLADGVSSSTASGGLALNTTDEFCRTLGDIPTYGLSGNRAEDEQQNLQLLLNKAPVESPGASGAWEEVGIENTKVEISVLQSVPILDEEPDASKGVANALRLAIKKGYLEKSTLSKKGSTTLQHLRAINYSIDDKAGDDDRRGRGGGDRYGGPITEFKDKEGYKPKISLEYVDDEGRKLCPKEAFRYLSHKFHGKGSGKNKTEKRMKKWQEELLMKQMSSSDTPLQTLERQMEKQKQLGTSYLVLSGSKNQEPASAAETRIKK</sequence>
<dbReference type="InterPro" id="IPR005011">
    <property type="entry name" value="SNU66/SART1"/>
</dbReference>
<dbReference type="Pfam" id="PF03343">
    <property type="entry name" value="SART-1"/>
    <property type="match status" value="1"/>
</dbReference>
<evidence type="ECO:0000256" key="6">
    <source>
        <dbReference type="SAM" id="MobiDB-lite"/>
    </source>
</evidence>
<dbReference type="PANTHER" id="PTHR14152:SF5">
    <property type="entry name" value="U4_U6.U5 TRI-SNRNP-ASSOCIATED PROTEIN 1"/>
    <property type="match status" value="1"/>
</dbReference>
<proteinExistence type="evidence at transcript level"/>
<reference evidence="7" key="1">
    <citation type="submission" date="2017-11" db="EMBL/GenBank/DDBJ databases">
        <title>The sensing device of the deep-sea amphipod.</title>
        <authorList>
            <person name="Kobayashi H."/>
            <person name="Nagahama T."/>
            <person name="Arai W."/>
            <person name="Sasagawa Y."/>
            <person name="Umeda M."/>
            <person name="Hayashi T."/>
            <person name="Nikaido I."/>
            <person name="Watanabe H."/>
            <person name="Oguri K."/>
            <person name="Kitazato H."/>
            <person name="Fujioka K."/>
            <person name="Kido Y."/>
            <person name="Takami H."/>
        </authorList>
    </citation>
    <scope>NUCLEOTIDE SEQUENCE</scope>
    <source>
        <tissue evidence="7">Whole body</tissue>
    </source>
</reference>
<keyword evidence="5" id="KW-0539">Nucleus</keyword>
<comment type="similarity">
    <text evidence="2">Belongs to the SNU66/SART1 family.</text>
</comment>
<evidence type="ECO:0000256" key="2">
    <source>
        <dbReference type="ARBA" id="ARBA00006076"/>
    </source>
</evidence>
<feature type="region of interest" description="Disordered" evidence="6">
    <location>
        <begin position="256"/>
        <end position="275"/>
    </location>
</feature>
<organism evidence="7">
    <name type="scientific">Hirondellea gigas</name>
    <dbReference type="NCBI Taxonomy" id="1518452"/>
    <lineage>
        <taxon>Eukaryota</taxon>
        <taxon>Metazoa</taxon>
        <taxon>Ecdysozoa</taxon>
        <taxon>Arthropoda</taxon>
        <taxon>Crustacea</taxon>
        <taxon>Multicrustacea</taxon>
        <taxon>Malacostraca</taxon>
        <taxon>Eumalacostraca</taxon>
        <taxon>Peracarida</taxon>
        <taxon>Amphipoda</taxon>
        <taxon>Amphilochidea</taxon>
        <taxon>Lysianassida</taxon>
        <taxon>Lysianassidira</taxon>
        <taxon>Lysianassoidea</taxon>
        <taxon>Lysianassidae</taxon>
        <taxon>Hirondellea</taxon>
    </lineage>
</organism>
<dbReference type="InterPro" id="IPR045347">
    <property type="entry name" value="HIND"/>
</dbReference>
<feature type="compositionally biased region" description="Basic and acidic residues" evidence="6">
    <location>
        <begin position="506"/>
        <end position="519"/>
    </location>
</feature>
<feature type="compositionally biased region" description="Basic and acidic residues" evidence="6">
    <location>
        <begin position="46"/>
        <end position="55"/>
    </location>
</feature>
<keyword evidence="4" id="KW-0508">mRNA splicing</keyword>
<evidence type="ECO:0000256" key="5">
    <source>
        <dbReference type="ARBA" id="ARBA00023242"/>
    </source>
</evidence>
<dbReference type="AlphaFoldDB" id="A0A6A7FT07"/>
<dbReference type="GO" id="GO:0046540">
    <property type="term" value="C:U4/U6 x U5 tri-snRNP complex"/>
    <property type="evidence" value="ECO:0007669"/>
    <property type="project" value="InterPro"/>
</dbReference>
<feature type="region of interest" description="Disordered" evidence="6">
    <location>
        <begin position="1"/>
        <end position="174"/>
    </location>
</feature>
<feature type="compositionally biased region" description="Polar residues" evidence="6">
    <location>
        <begin position="56"/>
        <end position="77"/>
    </location>
</feature>
<feature type="compositionally biased region" description="Basic and acidic residues" evidence="6">
    <location>
        <begin position="1"/>
        <end position="16"/>
    </location>
</feature>
<feature type="region of interest" description="Disordered" evidence="6">
    <location>
        <begin position="198"/>
        <end position="221"/>
    </location>
</feature>
<feature type="compositionally biased region" description="Basic residues" evidence="6">
    <location>
        <begin position="484"/>
        <end position="494"/>
    </location>
</feature>
<evidence type="ECO:0000256" key="1">
    <source>
        <dbReference type="ARBA" id="ARBA00004123"/>
    </source>
</evidence>
<accession>A0A6A7FT07</accession>
<dbReference type="PANTHER" id="PTHR14152">
    <property type="entry name" value="SQUAMOUS CELL CARCINOMA ANTIGEN RECOGNISED BY CYTOTOXIC T LYMPHOCYTES"/>
    <property type="match status" value="1"/>
</dbReference>
<feature type="compositionally biased region" description="Pro residues" evidence="6">
    <location>
        <begin position="99"/>
        <end position="110"/>
    </location>
</feature>
<feature type="compositionally biased region" description="Gly residues" evidence="6">
    <location>
        <begin position="162"/>
        <end position="172"/>
    </location>
</feature>
<name>A0A6A7FT07_9CRUS</name>